<dbReference type="PANTHER" id="PTHR33331">
    <property type="entry name" value="COILED-COIL DOMAIN-CONTAINING PROTEIN 162"/>
    <property type="match status" value="1"/>
</dbReference>
<dbReference type="Proteomes" id="UP000308365">
    <property type="component" value="Unassembled WGS sequence"/>
</dbReference>
<sequence length="1408" mass="159512">VAESKPLVIQTDVMQRELESCLRREYTSENLPLLLLQYYTARITQLAQSKYLHMLRWKRFCHHSKITEQLYPFYKTIHHYLQALQYLPISKVLSVAVDEVPKVGQENEKVPVNDIDPNIQGSVFPGSMNTSVSGPTRTEAAFFLPQHTTETEELKPQLRLLLSHFSIPYDMEELRDASEEIELFSLVSPKFQSIFMEQQRMRTFPDYDAEIAKVENLGLVGPGMALKKRANWISFIKIKPKCDPWQKKLLTKLKERRTDVLMQLQAKFLKISNPERVMQVLQDHAAKTVSLASSHPTFVASQGLHQGNYDQIWETIYSNINLYQNENMKEDDLSVERDENDPAQISLSQCADEPVKQKKETGYAVALQLLGLDDGTGPIDRDPVLMRGTYLSFLYLRHLRIRELQRICLGILNCFRPVERTLTINTSGLTLVAGSLVPTSEDSFWVNVAKGGLGTSQGLSAHHCAHGTSAEHKLHRETCLWSFSSISLPGHKEGSESNVDQDWGWAHAGMDRFAVLYDMWTWEATLLKNKRQHVLDPEERFALAQVITDVIHRCPRFDLSYPYFIKAYREECTCLRLHLQLVRGILTPALTNIYLLEFHPSLGLALRIPRALEHLLREACHTCRPTSAIALTLLERHMLQLALDVWLTPAKPKSWYSAQLQKDVGSLKGVVMGDLFLVGEIGLLAFKSAADVGQNQGQDSHMMLLQTFSKLLELLTLWHRLIEMSLGSSYKDLACEMGFEEFHLYLRPVHFEFASHEDKVVHPPPVFIISLLEDSDRLLFHPGVENMQVTLACQATQKNALMGPVMLMSRSACKIEKPEACYHYRQLLNHSGMGLTRRRNSRTVNAIESMLLAATPKVPDTLIHPSERFQATKRDLEAFASIQLEKVGLRDIMLNAFLLRKQAMADRMKNLDEIGKVKRDVRAEYCQKFNRHMSHYALRGRIMAYCNSLRALLDDFPTIRDTFFVVGQPQEEKGSRDSKEGLKPDPSFPDVRNSAYLEFTHLDGGVGIPVLSFQPWPRCLLPADGKVFLNLWFIPHPSEVLIVFKTLPEKEHLITEISQLLMFLPALLYFSLVPHYFIVLFLHVWLNLEIVQILNFLLSPNPLRGDWGGTKGIGSELQELQKMIDSLQSPEDPTLVSQVLLLRREVMFLQFDAAVRYLIRRRTFLAAGNAPAYQSVTDDINSLMKSMFASQLSLPQPLDPQSLQAFVLFPWRAFLEDGGPFPVTSSSPDTLEYKMQLCLCRLSDRDLKVAHGELAGKQLLMEDVLLSNYHMIMEGPPGWQATRDKNTQICPEYKDSEVGSKAAQRPPGCWGAHIISGALEATGSAKGALGLTQAARPGHQFSLSPQTVLGALWVSVLRGKFITHILHPSMKAIARRIGKEDEFEGLIISSKSTLPAKGASEIEIKAQQ</sequence>
<comment type="caution">
    <text evidence="2">The sequence shown here is derived from an EMBL/GenBank/DDBJ whole genome shotgun (WGS) entry which is preliminary data.</text>
</comment>
<evidence type="ECO:0000313" key="2">
    <source>
        <dbReference type="EMBL" id="TKC44096.1"/>
    </source>
</evidence>
<dbReference type="PANTHER" id="PTHR33331:SF13">
    <property type="entry name" value="COILED-COIL DOMAIN CONTAINING 162"/>
    <property type="match status" value="1"/>
</dbReference>
<feature type="non-terminal residue" evidence="2">
    <location>
        <position position="1"/>
    </location>
</feature>
<feature type="domain" description="DUF4549" evidence="1">
    <location>
        <begin position="1"/>
        <end position="75"/>
    </location>
</feature>
<dbReference type="EMBL" id="RWIC01000417">
    <property type="protein sequence ID" value="TKC44096.1"/>
    <property type="molecule type" value="Genomic_DNA"/>
</dbReference>
<evidence type="ECO:0000313" key="3">
    <source>
        <dbReference type="Proteomes" id="UP000308365"/>
    </source>
</evidence>
<organism evidence="2 3">
    <name type="scientific">Monodon monoceros</name>
    <name type="common">Narwhal</name>
    <name type="synonym">Ceratodon monodon</name>
    <dbReference type="NCBI Taxonomy" id="40151"/>
    <lineage>
        <taxon>Eukaryota</taxon>
        <taxon>Metazoa</taxon>
        <taxon>Chordata</taxon>
        <taxon>Craniata</taxon>
        <taxon>Vertebrata</taxon>
        <taxon>Euteleostomi</taxon>
        <taxon>Mammalia</taxon>
        <taxon>Eutheria</taxon>
        <taxon>Laurasiatheria</taxon>
        <taxon>Artiodactyla</taxon>
        <taxon>Whippomorpha</taxon>
        <taxon>Cetacea</taxon>
        <taxon>Odontoceti</taxon>
        <taxon>Monodontidae</taxon>
        <taxon>Monodon</taxon>
    </lineage>
</organism>
<dbReference type="InterPro" id="IPR029376">
    <property type="entry name" value="DUF4549"/>
</dbReference>
<dbReference type="InterPro" id="IPR040401">
    <property type="entry name" value="CCDC162"/>
</dbReference>
<feature type="non-terminal residue" evidence="2">
    <location>
        <position position="1408"/>
    </location>
</feature>
<accession>A0A4U1F640</accession>
<evidence type="ECO:0000259" key="1">
    <source>
        <dbReference type="Pfam" id="PF15082"/>
    </source>
</evidence>
<proteinExistence type="predicted"/>
<dbReference type="Pfam" id="PF15082">
    <property type="entry name" value="DUF4549"/>
    <property type="match status" value="1"/>
</dbReference>
<gene>
    <name evidence="2" type="ORF">EI555_008136</name>
</gene>
<name>A0A4U1F640_MONMO</name>
<reference evidence="3" key="1">
    <citation type="journal article" date="2019" name="IScience">
        <title>Narwhal Genome Reveals Long-Term Low Genetic Diversity despite Current Large Abundance Size.</title>
        <authorList>
            <person name="Westbury M.V."/>
            <person name="Petersen B."/>
            <person name="Garde E."/>
            <person name="Heide-Jorgensen M.P."/>
            <person name="Lorenzen E.D."/>
        </authorList>
    </citation>
    <scope>NUCLEOTIDE SEQUENCE [LARGE SCALE GENOMIC DNA]</scope>
</reference>
<protein>
    <recommendedName>
        <fullName evidence="1">DUF4549 domain-containing protein</fullName>
    </recommendedName>
</protein>